<organism evidence="2">
    <name type="scientific">Catovirus CTV1</name>
    <dbReference type="NCBI Taxonomy" id="1977631"/>
    <lineage>
        <taxon>Viruses</taxon>
        <taxon>Varidnaviria</taxon>
        <taxon>Bamfordvirae</taxon>
        <taxon>Nucleocytoviricota</taxon>
        <taxon>Megaviricetes</taxon>
        <taxon>Imitervirales</taxon>
        <taxon>Mimiviridae</taxon>
        <taxon>Klosneuvirinae</taxon>
        <taxon>Catovirus</taxon>
    </lineage>
</organism>
<feature type="transmembrane region" description="Helical" evidence="1">
    <location>
        <begin position="6"/>
        <end position="27"/>
    </location>
</feature>
<gene>
    <name evidence="2" type="ORF">Catovirus_1_799</name>
</gene>
<proteinExistence type="predicted"/>
<dbReference type="InterPro" id="IPR008999">
    <property type="entry name" value="Actin-crosslinking"/>
</dbReference>
<dbReference type="Gene3D" id="2.80.10.50">
    <property type="match status" value="1"/>
</dbReference>
<keyword evidence="1" id="KW-0812">Transmembrane</keyword>
<reference evidence="2" key="1">
    <citation type="journal article" date="2017" name="Science">
        <title>Giant viruses with an expanded complement of translation system components.</title>
        <authorList>
            <person name="Schulz F."/>
            <person name="Yutin N."/>
            <person name="Ivanova N.N."/>
            <person name="Ortega D.R."/>
            <person name="Lee T.K."/>
            <person name="Vierheilig J."/>
            <person name="Daims H."/>
            <person name="Horn M."/>
            <person name="Wagner M."/>
            <person name="Jensen G.J."/>
            <person name="Kyrpides N.C."/>
            <person name="Koonin E.V."/>
            <person name="Woyke T."/>
        </authorList>
    </citation>
    <scope>NUCLEOTIDE SEQUENCE</scope>
    <source>
        <strain evidence="2">CTV1</strain>
    </source>
</reference>
<dbReference type="EMBL" id="KY684083">
    <property type="protein sequence ID" value="ARF08749.1"/>
    <property type="molecule type" value="Genomic_DNA"/>
</dbReference>
<sequence length="324" mass="37707">MTENIILTTVFLVMIISFIILIIVSYYSYEYDNFRDVDCNNIVNNKNDVYVDNNINNTNVDKINTTDYKTLNNQGYECLKWENSDIAVKASDGQIMCASLDGKNCINDCQENYDLPITLGQPLVCGDYHKKIYDFTGFDDSAHWCYIYRDMMQNNAFDKDSLIKYDDKTNLYSGDKVALVGGRNNNFCADDSRWMQCNREGIDFWEQFIIEKVRQRSPKEEIKHGDVIYIKGIRQQKYCSYGEDRTIKCIIKTPGLWEKFIIENITSPDKIIKNNDRIALKSLKTQKYCSDTHNNGDNNKVISCENNFIGKWEAFRIIKLDTTN</sequence>
<dbReference type="CDD" id="cd00257">
    <property type="entry name" value="beta-trefoil_FSCN-like"/>
    <property type="match status" value="1"/>
</dbReference>
<keyword evidence="1" id="KW-1133">Transmembrane helix</keyword>
<evidence type="ECO:0000313" key="2">
    <source>
        <dbReference type="EMBL" id="ARF08749.1"/>
    </source>
</evidence>
<dbReference type="SUPFAM" id="SSF50405">
    <property type="entry name" value="Actin-crosslinking proteins"/>
    <property type="match status" value="1"/>
</dbReference>
<protein>
    <submittedName>
        <fullName evidence="2">Uncharacterized protein</fullName>
    </submittedName>
</protein>
<evidence type="ECO:0000256" key="1">
    <source>
        <dbReference type="SAM" id="Phobius"/>
    </source>
</evidence>
<keyword evidence="1" id="KW-0472">Membrane</keyword>
<accession>A0A1V0SAM2</accession>
<name>A0A1V0SAM2_9VIRU</name>